<comment type="caution">
    <text evidence="3">The sequence shown here is derived from an EMBL/GenBank/DDBJ whole genome shotgun (WGS) entry which is preliminary data.</text>
</comment>
<keyword evidence="3" id="KW-0255">Endonuclease</keyword>
<evidence type="ECO:0000259" key="2">
    <source>
        <dbReference type="Pfam" id="PF20720"/>
    </source>
</evidence>
<dbReference type="GO" id="GO:0004519">
    <property type="term" value="F:endonuclease activity"/>
    <property type="evidence" value="ECO:0007669"/>
    <property type="project" value="UniProtKB-KW"/>
</dbReference>
<dbReference type="EC" id="3.1.21.-" evidence="3"/>
<dbReference type="Proteomes" id="UP001601992">
    <property type="component" value="Unassembled WGS sequence"/>
</dbReference>
<evidence type="ECO:0000313" key="4">
    <source>
        <dbReference type="Proteomes" id="UP001601992"/>
    </source>
</evidence>
<dbReference type="RefSeq" id="WP_387405839.1">
    <property type="nucleotide sequence ID" value="NZ_JBIAQY010000012.1"/>
</dbReference>
<dbReference type="SUPFAM" id="SSF52540">
    <property type="entry name" value="P-loop containing nucleoside triphosphate hydrolases"/>
    <property type="match status" value="1"/>
</dbReference>
<dbReference type="Pfam" id="PF20720">
    <property type="entry name" value="nSTAND3"/>
    <property type="match status" value="1"/>
</dbReference>
<reference evidence="3 4" key="1">
    <citation type="submission" date="2024-10" db="EMBL/GenBank/DDBJ databases">
        <title>The Natural Products Discovery Center: Release of the First 8490 Sequenced Strains for Exploring Actinobacteria Biosynthetic Diversity.</title>
        <authorList>
            <person name="Kalkreuter E."/>
            <person name="Kautsar S.A."/>
            <person name="Yang D."/>
            <person name="Bader C.D."/>
            <person name="Teijaro C.N."/>
            <person name="Fluegel L."/>
            <person name="Davis C.M."/>
            <person name="Simpson J.R."/>
            <person name="Lauterbach L."/>
            <person name="Steele A.D."/>
            <person name="Gui C."/>
            <person name="Meng S."/>
            <person name="Li G."/>
            <person name="Viehrig K."/>
            <person name="Ye F."/>
            <person name="Su P."/>
            <person name="Kiefer A.F."/>
            <person name="Nichols A."/>
            <person name="Cepeda A.J."/>
            <person name="Yan W."/>
            <person name="Fan B."/>
            <person name="Jiang Y."/>
            <person name="Adhikari A."/>
            <person name="Zheng C.-J."/>
            <person name="Schuster L."/>
            <person name="Cowan T.M."/>
            <person name="Smanski M.J."/>
            <person name="Chevrette M.G."/>
            <person name="De Carvalho L.P.S."/>
            <person name="Shen B."/>
        </authorList>
    </citation>
    <scope>NUCLEOTIDE SEQUENCE [LARGE SCALE GENOMIC DNA]</scope>
    <source>
        <strain evidence="3 4">NPDC002593</strain>
    </source>
</reference>
<accession>A0ABW6S9D1</accession>
<keyword evidence="4" id="KW-1185">Reference proteome</keyword>
<dbReference type="InterPro" id="IPR027417">
    <property type="entry name" value="P-loop_NTPase"/>
</dbReference>
<dbReference type="GO" id="GO:0016787">
    <property type="term" value="F:hydrolase activity"/>
    <property type="evidence" value="ECO:0007669"/>
    <property type="project" value="UniProtKB-KW"/>
</dbReference>
<gene>
    <name evidence="3" type="ORF">ACFYXQ_30820</name>
</gene>
<keyword evidence="3" id="KW-0540">Nuclease</keyword>
<organism evidence="3 4">
    <name type="scientific">Nocardia jiangxiensis</name>
    <dbReference type="NCBI Taxonomy" id="282685"/>
    <lineage>
        <taxon>Bacteria</taxon>
        <taxon>Bacillati</taxon>
        <taxon>Actinomycetota</taxon>
        <taxon>Actinomycetes</taxon>
        <taxon>Mycobacteriales</taxon>
        <taxon>Nocardiaceae</taxon>
        <taxon>Nocardia</taxon>
    </lineage>
</organism>
<dbReference type="InterPro" id="IPR007560">
    <property type="entry name" value="Restrct_endonuc_IV_Mrr"/>
</dbReference>
<feature type="domain" description="Novel STAND NTPase 3" evidence="2">
    <location>
        <begin position="171"/>
        <end position="332"/>
    </location>
</feature>
<evidence type="ECO:0000313" key="3">
    <source>
        <dbReference type="EMBL" id="MFF3572183.1"/>
    </source>
</evidence>
<feature type="domain" description="Restriction endonuclease type IV Mrr" evidence="1">
    <location>
        <begin position="8"/>
        <end position="105"/>
    </location>
</feature>
<keyword evidence="3" id="KW-0378">Hydrolase</keyword>
<dbReference type="Pfam" id="PF04471">
    <property type="entry name" value="Mrr_cat"/>
    <property type="match status" value="1"/>
</dbReference>
<proteinExistence type="predicted"/>
<dbReference type="EMBL" id="JBIAQY010000012">
    <property type="protein sequence ID" value="MFF3572183.1"/>
    <property type="molecule type" value="Genomic_DNA"/>
</dbReference>
<protein>
    <submittedName>
        <fullName evidence="3">Restriction endonuclease</fullName>
        <ecNumber evidence="3">3.1.21.-</ecNumber>
    </submittedName>
</protein>
<name>A0ABW6S9D1_9NOCA</name>
<sequence>MSEYDFTRLSNSGFERLSCDVLNAELGLRLETYPEGRDGGVDLRDIRADGTIIVGQCKHYERSGRATFMRAVEKEKDKPGRKQAGRYLFTTTFRLTAAAQVEVANILEIPESDVWGPAKINDALRRHPDIVKSHYALWLSSTATLERILHAELWNRTEYLLEQIADEARFWVETPAFSEARYLLDTYGVCIISGLPGTGKTFLLNRLALDAVAQQEWQVLDIRKPDEAWKLWKPEVKQLFCFNDFLGETRLDRDIVDQGSMLLDFIKRVRRDRADNRDDTRLVMTTRAQLLRGAAHSDSEALADIAAHPARCGVDLMAFDNRTRREILAVHLSLSHLPDDERERACVSRRLLSLAENPSYSPRLIQKVTERARDTDTGDAILQDLGRTFANPQELWRTSFSPLSADAKETLLTLATLPPRPIELRNLRALARFAGPTTEWHSRVIYTLEPTWIRLTDSENAKNVRFSNPSCRDYLLNMLDDPEHAEDRLARLDRMDQLLNLTYESGLVMLDGGRSAGPERPHLANALTRHGTQLCSRIEDWTEEAVDRNLSIANTLTWLADAASLLAIFGHPESNTWLLTRVNDQLRSVPSLPPYPAIVLARRLAKVAFSDSVLPAEAVEQLVLAAIRASTTSRDLLSYEALPNNFRTENTEALARQQAERIFATELEILMVSNNGPEEALSEGEELQQRAARYGLDLDLDDLLDTLPGVDR</sequence>
<evidence type="ECO:0000259" key="1">
    <source>
        <dbReference type="Pfam" id="PF04471"/>
    </source>
</evidence>
<dbReference type="InterPro" id="IPR049050">
    <property type="entry name" value="nSTAND3"/>
</dbReference>